<dbReference type="SUPFAM" id="SSF158560">
    <property type="entry name" value="BH3980-like"/>
    <property type="match status" value="1"/>
</dbReference>
<accession>A0A0H5SYX2</accession>
<name>A0A0H5SYX2_HERHM</name>
<proteinExistence type="predicted"/>
<feature type="transmembrane region" description="Helical" evidence="1">
    <location>
        <begin position="151"/>
        <end position="169"/>
    </location>
</feature>
<keyword evidence="1" id="KW-0472">Membrane</keyword>
<keyword evidence="1" id="KW-0812">Transmembrane</keyword>
<evidence type="ECO:0000256" key="1">
    <source>
        <dbReference type="SAM" id="Phobius"/>
    </source>
</evidence>
<evidence type="ECO:0000313" key="3">
    <source>
        <dbReference type="Proteomes" id="UP000236497"/>
    </source>
</evidence>
<keyword evidence="3" id="KW-1185">Reference proteome</keyword>
<feature type="transmembrane region" description="Helical" evidence="1">
    <location>
        <begin position="181"/>
        <end position="208"/>
    </location>
</feature>
<gene>
    <name evidence="2" type="ORF">HHT355_2397</name>
</gene>
<protein>
    <recommendedName>
        <fullName evidence="4">DUF1129 family protein</fullName>
    </recommendedName>
</protein>
<dbReference type="EMBL" id="CVTD020000026">
    <property type="protein sequence ID" value="CRZ35583.1"/>
    <property type="molecule type" value="Genomic_DNA"/>
</dbReference>
<keyword evidence="1" id="KW-1133">Transmembrane helix</keyword>
<dbReference type="InterPro" id="IPR008316">
    <property type="entry name" value="UCP029876"/>
</dbReference>
<feature type="transmembrane region" description="Helical" evidence="1">
    <location>
        <begin position="117"/>
        <end position="139"/>
    </location>
</feature>
<reference evidence="2 3" key="1">
    <citation type="submission" date="2015-06" db="EMBL/GenBank/DDBJ databases">
        <authorList>
            <person name="Wibberg Daniel"/>
        </authorList>
    </citation>
    <scope>NUCLEOTIDE SEQUENCE [LARGE SCALE GENOMIC DNA]</scope>
    <source>
        <strain evidence="2 3">T3/55T</strain>
    </source>
</reference>
<feature type="transmembrane region" description="Helical" evidence="1">
    <location>
        <begin position="88"/>
        <end position="105"/>
    </location>
</feature>
<dbReference type="Pfam" id="PF06304">
    <property type="entry name" value="DUF1048"/>
    <property type="match status" value="1"/>
</dbReference>
<dbReference type="AlphaFoldDB" id="A0A0H5SYX2"/>
<evidence type="ECO:0000313" key="2">
    <source>
        <dbReference type="EMBL" id="CRZ35583.1"/>
    </source>
</evidence>
<dbReference type="Gene3D" id="1.10.1900.10">
    <property type="entry name" value="c-terminal domain of poly(a) binding protein"/>
    <property type="match status" value="1"/>
</dbReference>
<organism evidence="2 3">
    <name type="scientific">Herbinix hemicellulosilytica</name>
    <dbReference type="NCBI Taxonomy" id="1564487"/>
    <lineage>
        <taxon>Bacteria</taxon>
        <taxon>Bacillati</taxon>
        <taxon>Bacillota</taxon>
        <taxon>Clostridia</taxon>
        <taxon>Lachnospirales</taxon>
        <taxon>Lachnospiraceae</taxon>
        <taxon>Herbinix</taxon>
    </lineage>
</organism>
<evidence type="ECO:0008006" key="4">
    <source>
        <dbReference type="Google" id="ProtNLM"/>
    </source>
</evidence>
<sequence length="219" mass="25403">MSYLKSIQYIESKHQLKGEYEKAFMSIEKFYVNSYPRQSIDVQIALHRILDNFLAAQKEGKPLTEVIGSDIKKYALKMIDTGSKVKKLVSYIAALLWLALFLIFIDNMPNEIHKGAPLPFIVNQLIIPLSVLLTEFIRGLCKRYFFFKPDIYRYLNFMLTFLLTLLIIFREHIPYGSVTLVQIPFSVFITLFVASTIFIIVALCISIIKTKLKKRYLSV</sequence>
<dbReference type="Proteomes" id="UP000236497">
    <property type="component" value="Unassembled WGS sequence"/>
</dbReference>
<dbReference type="RefSeq" id="WP_103203659.1">
    <property type="nucleotide sequence ID" value="NZ_CVTD020000026.1"/>
</dbReference>